<dbReference type="Pfam" id="PF12937">
    <property type="entry name" value="F-box-like"/>
    <property type="match status" value="1"/>
</dbReference>
<accession>A0A8H6ZS34</accession>
<reference evidence="3" key="1">
    <citation type="submission" date="2019-07" db="EMBL/GenBank/DDBJ databases">
        <authorList>
            <person name="Palmer J.M."/>
        </authorList>
    </citation>
    <scope>NUCLEOTIDE SEQUENCE</scope>
    <source>
        <strain evidence="3">PC9</strain>
    </source>
</reference>
<dbReference type="RefSeq" id="XP_036631124.1">
    <property type="nucleotide sequence ID" value="XM_036777504.1"/>
</dbReference>
<evidence type="ECO:0000313" key="3">
    <source>
        <dbReference type="EMBL" id="KAF7428752.1"/>
    </source>
</evidence>
<dbReference type="AlphaFoldDB" id="A0A8H6ZS34"/>
<organism evidence="3 4">
    <name type="scientific">Pleurotus ostreatus</name>
    <name type="common">Oyster mushroom</name>
    <name type="synonym">White-rot fungus</name>
    <dbReference type="NCBI Taxonomy" id="5322"/>
    <lineage>
        <taxon>Eukaryota</taxon>
        <taxon>Fungi</taxon>
        <taxon>Dikarya</taxon>
        <taxon>Basidiomycota</taxon>
        <taxon>Agaricomycotina</taxon>
        <taxon>Agaricomycetes</taxon>
        <taxon>Agaricomycetidae</taxon>
        <taxon>Agaricales</taxon>
        <taxon>Pleurotineae</taxon>
        <taxon>Pleurotaceae</taxon>
        <taxon>Pleurotus</taxon>
    </lineage>
</organism>
<dbReference type="VEuPathDB" id="FungiDB:PC9H_007984"/>
<evidence type="ECO:0000256" key="1">
    <source>
        <dbReference type="SAM" id="MobiDB-lite"/>
    </source>
</evidence>
<dbReference type="EMBL" id="JACETU010000005">
    <property type="protein sequence ID" value="KAF7428752.1"/>
    <property type="molecule type" value="Genomic_DNA"/>
</dbReference>
<sequence length="871" mass="97076">MKCQKPFGIEILASILSYLDDADLSRCATVSKEWSSISLDLKWSTVTDLVRLLHALIPLKQGANNVYRFSRTLGPADWKRFEPTAARVRHLRYLQDATTSGRIHPQSFQDIGFTRLRIDILPNLRTLAWGIDPIHSVLFMHPGVRVFVASFTTMQVLALPNLFSNVAIRIPQLKTLDLRTSVPVNTIQQDFIRLIQQLPGLESINLPPNYLTDDCIDALSRLSQLKKITLSSEGPGKLVDLPASVATPSPGSFPSISSMSFSLPFAASTRLIYNLSGCRHLEELGVHSTELGSEVGIHDLLEAICSSAPSVKKLSIHPKIRFPHEDPKITLPFEHLRPISNLTELTHLSIHYQHALTLSTVDLAQSLPNLQSCYLNPYIPNLSNPFHLDSLIPFARHCFHLRELGLYLSASEEGVSLYSNPPAFRSLVTLDVGNSHIEDHLPVALFLAQLIPFRCVITTQMTVVCGGGEENGDGGKTNCDHCLCKACSRHQQCWAKVQHMVGALVRWRVEERRKARAEIREEFARLHPPLGQLQKEDADAQVANSDKNDELSNVPSIIHSPQIPSLQGVILIPDHDDAPRQSSSHPPSIELIPKFQSRDIVTAALTGTSSWPGMIVDLKNTPSLMLRTERPNGVDGDDMFLVRFFPRGDYAWIPSKDIKHLTNDEIEAFLEEPYKKSEEILHAYTIALDPGEWEMLTEERLAAEREEGDGSCPPHLKKRRGTHRSSGVGVGLGLPVEGNVNENGKGVVNSASPAPHQHDLSLNEEAQKVRKWRCALQKCFLTPKNPPKEENMPAMDDIFTTIENFPNMKPEYLQFSKLAKVMRLISSLEDGVLPLDGEFRFRSRATKLAEKWHYPLPTTNAPQADVASTGS</sequence>
<protein>
    <recommendedName>
        <fullName evidence="2">PWWP domain-containing protein</fullName>
    </recommendedName>
</protein>
<dbReference type="SUPFAM" id="SSF81383">
    <property type="entry name" value="F-box domain"/>
    <property type="match status" value="1"/>
</dbReference>
<dbReference type="SUPFAM" id="SSF52047">
    <property type="entry name" value="RNI-like"/>
    <property type="match status" value="1"/>
</dbReference>
<name>A0A8H6ZS34_PLEOS</name>
<dbReference type="OrthoDB" id="2447803at2759"/>
<dbReference type="Pfam" id="PF00855">
    <property type="entry name" value="PWWP"/>
    <property type="match status" value="1"/>
</dbReference>
<dbReference type="Gene3D" id="3.80.10.10">
    <property type="entry name" value="Ribonuclease Inhibitor"/>
    <property type="match status" value="1"/>
</dbReference>
<dbReference type="SUPFAM" id="SSF63748">
    <property type="entry name" value="Tudor/PWWP/MBT"/>
    <property type="match status" value="1"/>
</dbReference>
<dbReference type="InterPro" id="IPR032675">
    <property type="entry name" value="LRR_dom_sf"/>
</dbReference>
<dbReference type="Gene3D" id="1.20.1280.50">
    <property type="match status" value="1"/>
</dbReference>
<comment type="caution">
    <text evidence="3">The sequence shown here is derived from an EMBL/GenBank/DDBJ whole genome shotgun (WGS) entry which is preliminary data.</text>
</comment>
<evidence type="ECO:0000259" key="2">
    <source>
        <dbReference type="PROSITE" id="PS50812"/>
    </source>
</evidence>
<gene>
    <name evidence="3" type="ORF">PC9H_007984</name>
</gene>
<dbReference type="GeneID" id="59377802"/>
<dbReference type="InterPro" id="IPR036047">
    <property type="entry name" value="F-box-like_dom_sf"/>
</dbReference>
<feature type="region of interest" description="Disordered" evidence="1">
    <location>
        <begin position="704"/>
        <end position="736"/>
    </location>
</feature>
<dbReference type="InterPro" id="IPR001810">
    <property type="entry name" value="F-box_dom"/>
</dbReference>
<dbReference type="SMART" id="SM00293">
    <property type="entry name" value="PWWP"/>
    <property type="match status" value="1"/>
</dbReference>
<keyword evidence="4" id="KW-1185">Reference proteome</keyword>
<dbReference type="PROSITE" id="PS50812">
    <property type="entry name" value="PWWP"/>
    <property type="match status" value="1"/>
</dbReference>
<dbReference type="Proteomes" id="UP000623687">
    <property type="component" value="Unassembled WGS sequence"/>
</dbReference>
<dbReference type="InterPro" id="IPR000313">
    <property type="entry name" value="PWWP_dom"/>
</dbReference>
<dbReference type="Gene3D" id="2.30.30.140">
    <property type="match status" value="1"/>
</dbReference>
<evidence type="ECO:0000313" key="4">
    <source>
        <dbReference type="Proteomes" id="UP000623687"/>
    </source>
</evidence>
<proteinExistence type="predicted"/>
<feature type="domain" description="PWWP" evidence="2">
    <location>
        <begin position="597"/>
        <end position="664"/>
    </location>
</feature>